<organism evidence="8 9">
    <name type="scientific">Paracoccus niistensis</name>
    <dbReference type="NCBI Taxonomy" id="632935"/>
    <lineage>
        <taxon>Bacteria</taxon>
        <taxon>Pseudomonadati</taxon>
        <taxon>Pseudomonadota</taxon>
        <taxon>Alphaproteobacteria</taxon>
        <taxon>Rhodobacterales</taxon>
        <taxon>Paracoccaceae</taxon>
        <taxon>Paracoccus</taxon>
    </lineage>
</organism>
<dbReference type="InterPro" id="IPR053876">
    <property type="entry name" value="Phage_int_M"/>
</dbReference>
<evidence type="ECO:0000256" key="5">
    <source>
        <dbReference type="PROSITE-ProRule" id="PRU01248"/>
    </source>
</evidence>
<dbReference type="Gene3D" id="1.10.150.130">
    <property type="match status" value="1"/>
</dbReference>
<reference evidence="8 9" key="1">
    <citation type="submission" date="2024-09" db="EMBL/GenBank/DDBJ databases">
        <authorList>
            <person name="Sun Q."/>
            <person name="Mori K."/>
        </authorList>
    </citation>
    <scope>NUCLEOTIDE SEQUENCE [LARGE SCALE GENOMIC DNA]</scope>
    <source>
        <strain evidence="8 9">KCTC 22789</strain>
    </source>
</reference>
<keyword evidence="9" id="KW-1185">Reference proteome</keyword>
<dbReference type="Gene3D" id="3.30.160.390">
    <property type="entry name" value="Integrase, DNA-binding domain"/>
    <property type="match status" value="1"/>
</dbReference>
<dbReference type="Pfam" id="PF13356">
    <property type="entry name" value="Arm-DNA-bind_3"/>
    <property type="match status" value="1"/>
</dbReference>
<dbReference type="PANTHER" id="PTHR30629">
    <property type="entry name" value="PROPHAGE INTEGRASE"/>
    <property type="match status" value="1"/>
</dbReference>
<evidence type="ECO:0000259" key="7">
    <source>
        <dbReference type="PROSITE" id="PS51900"/>
    </source>
</evidence>
<evidence type="ECO:0000256" key="2">
    <source>
        <dbReference type="ARBA" id="ARBA00022908"/>
    </source>
</evidence>
<dbReference type="InterPro" id="IPR002104">
    <property type="entry name" value="Integrase_catalytic"/>
</dbReference>
<keyword evidence="4" id="KW-0233">DNA recombination</keyword>
<comment type="similarity">
    <text evidence="1">Belongs to the 'phage' integrase family.</text>
</comment>
<dbReference type="EMBL" id="JBHLWE010000024">
    <property type="protein sequence ID" value="MFC0340767.1"/>
    <property type="molecule type" value="Genomic_DNA"/>
</dbReference>
<dbReference type="Gene3D" id="1.10.443.10">
    <property type="entry name" value="Intergrase catalytic core"/>
    <property type="match status" value="1"/>
</dbReference>
<proteinExistence type="inferred from homology"/>
<dbReference type="InterPro" id="IPR025166">
    <property type="entry name" value="Integrase_DNA_bind_dom"/>
</dbReference>
<dbReference type="RefSeq" id="WP_377698427.1">
    <property type="nucleotide sequence ID" value="NZ_JBHLWE010000024.1"/>
</dbReference>
<dbReference type="Proteomes" id="UP001589799">
    <property type="component" value="Unassembled WGS sequence"/>
</dbReference>
<accession>A0ABV6I3J9</accession>
<evidence type="ECO:0000259" key="6">
    <source>
        <dbReference type="PROSITE" id="PS51898"/>
    </source>
</evidence>
<dbReference type="SUPFAM" id="SSF56349">
    <property type="entry name" value="DNA breaking-rejoining enzymes"/>
    <property type="match status" value="1"/>
</dbReference>
<dbReference type="Pfam" id="PF00589">
    <property type="entry name" value="Phage_integrase"/>
    <property type="match status" value="1"/>
</dbReference>
<protein>
    <submittedName>
        <fullName evidence="8">Tyrosine-type recombinase/integrase</fullName>
    </submittedName>
</protein>
<feature type="domain" description="Tyr recombinase" evidence="6">
    <location>
        <begin position="213"/>
        <end position="409"/>
    </location>
</feature>
<sequence length="418" mass="46261">MSSEDVKALRHDGKPGNRLFFIGHVKGLALQITPKGSRSWLCRVTVDGQRRNIGLGPYPTISLSEAKRQAQLHHAKAYAGTDPLQAREEAAKAREAERAKALTFEEAARRFLPSKQAGLRNKKHAAQWESTLSEYVFPIIGKKPVAEVDVEDVQKVLLPIWLKVPETASRVRGRIEAVLNWARVMKCRPANMANPASWKGNLEHVLPEQRKGGKHPALRLEQAADWFAALRQMPGTAARALELQTLCASRSGEIRGLTWGEVDLERAVITIPGARMKAGEPHRIALSSAAMKLIQATPRTPGQPLVFPGAQGRQLSDMSLSAVVRRMQAKAEAEAIKRGDEPGKAGWRDVETGKPAVPHALRSTFRDFASEIGHFPRELAELALAHRIGSKAEKSYWRGDMLERRRPLMEAWAEFLGA</sequence>
<keyword evidence="2" id="KW-0229">DNA integration</keyword>
<dbReference type="PROSITE" id="PS51900">
    <property type="entry name" value="CB"/>
    <property type="match status" value="1"/>
</dbReference>
<feature type="domain" description="Core-binding (CB)" evidence="7">
    <location>
        <begin position="102"/>
        <end position="183"/>
    </location>
</feature>
<dbReference type="InterPro" id="IPR013762">
    <property type="entry name" value="Integrase-like_cat_sf"/>
</dbReference>
<dbReference type="InterPro" id="IPR044068">
    <property type="entry name" value="CB"/>
</dbReference>
<dbReference type="InterPro" id="IPR010998">
    <property type="entry name" value="Integrase_recombinase_N"/>
</dbReference>
<dbReference type="InterPro" id="IPR011010">
    <property type="entry name" value="DNA_brk_join_enz"/>
</dbReference>
<evidence type="ECO:0000313" key="8">
    <source>
        <dbReference type="EMBL" id="MFC0340767.1"/>
    </source>
</evidence>
<evidence type="ECO:0000313" key="9">
    <source>
        <dbReference type="Proteomes" id="UP001589799"/>
    </source>
</evidence>
<dbReference type="Pfam" id="PF22022">
    <property type="entry name" value="Phage_int_M"/>
    <property type="match status" value="1"/>
</dbReference>
<dbReference type="CDD" id="cd00801">
    <property type="entry name" value="INT_P4_C"/>
    <property type="match status" value="1"/>
</dbReference>
<dbReference type="PANTHER" id="PTHR30629:SF2">
    <property type="entry name" value="PROPHAGE INTEGRASE INTS-RELATED"/>
    <property type="match status" value="1"/>
</dbReference>
<gene>
    <name evidence="8" type="ORF">ACFFII_08320</name>
</gene>
<evidence type="ECO:0000256" key="3">
    <source>
        <dbReference type="ARBA" id="ARBA00023125"/>
    </source>
</evidence>
<evidence type="ECO:0000256" key="1">
    <source>
        <dbReference type="ARBA" id="ARBA00008857"/>
    </source>
</evidence>
<dbReference type="InterPro" id="IPR050808">
    <property type="entry name" value="Phage_Integrase"/>
</dbReference>
<dbReference type="PROSITE" id="PS51898">
    <property type="entry name" value="TYR_RECOMBINASE"/>
    <property type="match status" value="1"/>
</dbReference>
<keyword evidence="3 5" id="KW-0238">DNA-binding</keyword>
<evidence type="ECO:0000256" key="4">
    <source>
        <dbReference type="ARBA" id="ARBA00023172"/>
    </source>
</evidence>
<dbReference type="InterPro" id="IPR038488">
    <property type="entry name" value="Integrase_DNA-bd_sf"/>
</dbReference>
<comment type="caution">
    <text evidence="8">The sequence shown here is derived from an EMBL/GenBank/DDBJ whole genome shotgun (WGS) entry which is preliminary data.</text>
</comment>
<name>A0ABV6I3J9_9RHOB</name>